<evidence type="ECO:0000256" key="2">
    <source>
        <dbReference type="ARBA" id="ARBA00022729"/>
    </source>
</evidence>
<dbReference type="InterPro" id="IPR038352">
    <property type="entry name" value="Imelysin_sf"/>
</dbReference>
<evidence type="ECO:0000259" key="3">
    <source>
        <dbReference type="Pfam" id="PF09375"/>
    </source>
</evidence>
<evidence type="ECO:0000313" key="5">
    <source>
        <dbReference type="Proteomes" id="UP000240971"/>
    </source>
</evidence>
<dbReference type="EMBL" id="PYAW01000003">
    <property type="protein sequence ID" value="PSL46730.1"/>
    <property type="molecule type" value="Genomic_DNA"/>
</dbReference>
<dbReference type="InterPro" id="IPR034982">
    <property type="entry name" value="Imelysin-like_IrpA"/>
</dbReference>
<evidence type="ECO:0000313" key="4">
    <source>
        <dbReference type="EMBL" id="PSL46730.1"/>
    </source>
</evidence>
<gene>
    <name evidence="4" type="ORF">CLV51_103712</name>
</gene>
<dbReference type="InterPro" id="IPR018976">
    <property type="entry name" value="Imelysin-like"/>
</dbReference>
<dbReference type="AlphaFoldDB" id="A0A2P8HKN6"/>
<feature type="domain" description="Imelysin-like" evidence="3">
    <location>
        <begin position="48"/>
        <end position="343"/>
    </location>
</feature>
<comment type="subcellular location">
    <subcellularLocation>
        <location evidence="1">Cell envelope</location>
    </subcellularLocation>
</comment>
<dbReference type="RefSeq" id="WP_106529486.1">
    <property type="nucleotide sequence ID" value="NZ_PYAW01000003.1"/>
</dbReference>
<protein>
    <submittedName>
        <fullName evidence="4">Putative iron-regulated protein</fullName>
    </submittedName>
</protein>
<proteinExistence type="predicted"/>
<accession>A0A2P8HKN6</accession>
<keyword evidence="2" id="KW-0732">Signal</keyword>
<dbReference type="GO" id="GO:0030313">
    <property type="term" value="C:cell envelope"/>
    <property type="evidence" value="ECO:0007669"/>
    <property type="project" value="UniProtKB-SubCell"/>
</dbReference>
<evidence type="ECO:0000256" key="1">
    <source>
        <dbReference type="ARBA" id="ARBA00004196"/>
    </source>
</evidence>
<sequence>MKKIALALIGMVATGAISCSKSDTVDKGGTDFNTLKNTFITDFVNKTAITGYNDLAQRSATFNDKVTIFKGAPTEENLAAAKQAWRDMRSTWEQCEGFLFGPVEDDNLDPGMDTWPVDRVQLDSVISSSNPLEITDIQGLALSLRGYHPIEYILWGADGKRKAADINAREMKYITSLTLDLKNVCQQLSSSWIPSGGDYGSKLLTAGNGGILYHKKQDVYTAVVSAMASICEEVGNNKMKEPFDQRDGMKVESPFSGNSLTDFKNNLIGAYNVYTGNFLGNKGVGLDQVVAAKNTSLDKDLQEKFQAAINSFNAITVPYEVAIGSQRTQCAQVMTAINELQGVLNTQLKKFVVDNITD</sequence>
<dbReference type="OrthoDB" id="9764688at2"/>
<reference evidence="4 5" key="1">
    <citation type="submission" date="2018-03" db="EMBL/GenBank/DDBJ databases">
        <title>Genomic Encyclopedia of Archaeal and Bacterial Type Strains, Phase II (KMG-II): from individual species to whole genera.</title>
        <authorList>
            <person name="Goeker M."/>
        </authorList>
    </citation>
    <scope>NUCLEOTIDE SEQUENCE [LARGE SCALE GENOMIC DNA]</scope>
    <source>
        <strain evidence="4 5">DSM 24859</strain>
    </source>
</reference>
<keyword evidence="5" id="KW-1185">Reference proteome</keyword>
<organism evidence="4 5">
    <name type="scientific">Chitinophaga niastensis</name>
    <dbReference type="NCBI Taxonomy" id="536980"/>
    <lineage>
        <taxon>Bacteria</taxon>
        <taxon>Pseudomonadati</taxon>
        <taxon>Bacteroidota</taxon>
        <taxon>Chitinophagia</taxon>
        <taxon>Chitinophagales</taxon>
        <taxon>Chitinophagaceae</taxon>
        <taxon>Chitinophaga</taxon>
    </lineage>
</organism>
<dbReference type="Gene3D" id="1.20.1420.20">
    <property type="entry name" value="M75 peptidase, HXXE motif"/>
    <property type="match status" value="1"/>
</dbReference>
<dbReference type="PROSITE" id="PS51257">
    <property type="entry name" value="PROKAR_LIPOPROTEIN"/>
    <property type="match status" value="1"/>
</dbReference>
<dbReference type="CDD" id="cd14658">
    <property type="entry name" value="Imelysin-like_IrpA"/>
    <property type="match status" value="1"/>
</dbReference>
<comment type="caution">
    <text evidence="4">The sequence shown here is derived from an EMBL/GenBank/DDBJ whole genome shotgun (WGS) entry which is preliminary data.</text>
</comment>
<dbReference type="Proteomes" id="UP000240971">
    <property type="component" value="Unassembled WGS sequence"/>
</dbReference>
<name>A0A2P8HKN6_CHINA</name>
<dbReference type="Pfam" id="PF09375">
    <property type="entry name" value="Peptidase_M75"/>
    <property type="match status" value="1"/>
</dbReference>